<dbReference type="PANTHER" id="PTHR43031">
    <property type="entry name" value="FAD-DEPENDENT OXIDOREDUCTASE"/>
    <property type="match status" value="1"/>
</dbReference>
<proteinExistence type="predicted"/>
<dbReference type="InterPro" id="IPR001763">
    <property type="entry name" value="Rhodanese-like_dom"/>
</dbReference>
<evidence type="ECO:0000313" key="3">
    <source>
        <dbReference type="Proteomes" id="UP001597453"/>
    </source>
</evidence>
<dbReference type="Pfam" id="PF00581">
    <property type="entry name" value="Rhodanese"/>
    <property type="match status" value="1"/>
</dbReference>
<accession>A0ABW5RJK9</accession>
<reference evidence="3" key="1">
    <citation type="journal article" date="2019" name="Int. J. Syst. Evol. Microbiol.">
        <title>The Global Catalogue of Microorganisms (GCM) 10K type strain sequencing project: providing services to taxonomists for standard genome sequencing and annotation.</title>
        <authorList>
            <consortium name="The Broad Institute Genomics Platform"/>
            <consortium name="The Broad Institute Genome Sequencing Center for Infectious Disease"/>
            <person name="Wu L."/>
            <person name="Ma J."/>
        </authorList>
    </citation>
    <scope>NUCLEOTIDE SEQUENCE [LARGE SCALE GENOMIC DNA]</scope>
    <source>
        <strain evidence="3">TISTR 1511</strain>
    </source>
</reference>
<dbReference type="SUPFAM" id="SSF52821">
    <property type="entry name" value="Rhodanese/Cell cycle control phosphatase"/>
    <property type="match status" value="1"/>
</dbReference>
<dbReference type="InterPro" id="IPR050229">
    <property type="entry name" value="GlpE_sulfurtransferase"/>
</dbReference>
<organism evidence="2 3">
    <name type="scientific">Gulosibacter bifidus</name>
    <dbReference type="NCBI Taxonomy" id="272239"/>
    <lineage>
        <taxon>Bacteria</taxon>
        <taxon>Bacillati</taxon>
        <taxon>Actinomycetota</taxon>
        <taxon>Actinomycetes</taxon>
        <taxon>Micrococcales</taxon>
        <taxon>Microbacteriaceae</taxon>
        <taxon>Gulosibacter</taxon>
    </lineage>
</organism>
<dbReference type="SMART" id="SM00450">
    <property type="entry name" value="RHOD"/>
    <property type="match status" value="1"/>
</dbReference>
<sequence length="99" mass="10680">MKTITVQELGQLGENITLIDVREPDEIAEVRVPFAKVIPLSEFADRVDEVPTEGAYIMCHAGGRSARTVTFLEQRGIDATNVDGGIAAWEAAGLPVERG</sequence>
<evidence type="ECO:0000313" key="2">
    <source>
        <dbReference type="EMBL" id="MFD2675253.1"/>
    </source>
</evidence>
<name>A0ABW5RJK9_9MICO</name>
<keyword evidence="3" id="KW-1185">Reference proteome</keyword>
<dbReference type="Proteomes" id="UP001597453">
    <property type="component" value="Unassembled WGS sequence"/>
</dbReference>
<feature type="domain" description="Rhodanese" evidence="1">
    <location>
        <begin position="12"/>
        <end position="98"/>
    </location>
</feature>
<dbReference type="RefSeq" id="WP_066057994.1">
    <property type="nucleotide sequence ID" value="NZ_JBHUNF010000004.1"/>
</dbReference>
<dbReference type="PANTHER" id="PTHR43031:SF1">
    <property type="entry name" value="PYRIDINE NUCLEOTIDE-DISULPHIDE OXIDOREDUCTASE"/>
    <property type="match status" value="1"/>
</dbReference>
<dbReference type="InterPro" id="IPR036873">
    <property type="entry name" value="Rhodanese-like_dom_sf"/>
</dbReference>
<evidence type="ECO:0000259" key="1">
    <source>
        <dbReference type="PROSITE" id="PS50206"/>
    </source>
</evidence>
<dbReference type="Gene3D" id="3.40.250.10">
    <property type="entry name" value="Rhodanese-like domain"/>
    <property type="match status" value="1"/>
</dbReference>
<comment type="caution">
    <text evidence="2">The sequence shown here is derived from an EMBL/GenBank/DDBJ whole genome shotgun (WGS) entry which is preliminary data.</text>
</comment>
<gene>
    <name evidence="2" type="ORF">ACFSUQ_08095</name>
</gene>
<protein>
    <submittedName>
        <fullName evidence="2">Rhodanese-like domain-containing protein</fullName>
    </submittedName>
</protein>
<dbReference type="PROSITE" id="PS50206">
    <property type="entry name" value="RHODANESE_3"/>
    <property type="match status" value="1"/>
</dbReference>
<dbReference type="EMBL" id="JBHUNF010000004">
    <property type="protein sequence ID" value="MFD2675253.1"/>
    <property type="molecule type" value="Genomic_DNA"/>
</dbReference>